<keyword evidence="8" id="KW-1185">Reference proteome</keyword>
<evidence type="ECO:0000256" key="3">
    <source>
        <dbReference type="ARBA" id="ARBA00022723"/>
    </source>
</evidence>
<dbReference type="InterPro" id="IPR051198">
    <property type="entry name" value="BchE-like"/>
</dbReference>
<sequence length="310" mass="34258">MHYTGTIWRPPYEADSLIIEATAGCTHHRCKFCTLYEDLPFKFRPSPLEDIEADLLEAQTWYHDPLRKAEERLFALPGARTSRIFLAGANPFGLKARHLLRIAELVRAYFPQCESVGCFSRITDVAAKTDGELADLAAAGFDGLTIGVETGDEVALAFMDKGYGAEDIVEQCARLDAAGISYAFFYLAGISGAGRGIEGARATAAICNRTSPWLIGANMLTVYRNSALHAEIAAGRWREAREVEKYEEVKELISRLSVPVEFAMLGASNPVMLRGRLPEQREEVIAALDAVISDIGEDRLRSYRANLRHL</sequence>
<gene>
    <name evidence="7" type="ORF">VIN30_10385</name>
</gene>
<evidence type="ECO:0000256" key="1">
    <source>
        <dbReference type="ARBA" id="ARBA00001966"/>
    </source>
</evidence>
<dbReference type="PANTHER" id="PTHR43409">
    <property type="entry name" value="ANAEROBIC MAGNESIUM-PROTOPORPHYRIN IX MONOMETHYL ESTER CYCLASE-RELATED"/>
    <property type="match status" value="1"/>
</dbReference>
<reference evidence="7 8" key="1">
    <citation type="submission" date="2024-01" db="EMBL/GenBank/DDBJ databases">
        <title>novel species in genus Adlercreutzia.</title>
        <authorList>
            <person name="Liu X."/>
        </authorList>
    </citation>
    <scope>NUCLEOTIDE SEQUENCE [LARGE SCALE GENOMIC DNA]</scope>
    <source>
        <strain evidence="7 8">R7</strain>
    </source>
</reference>
<evidence type="ECO:0000256" key="5">
    <source>
        <dbReference type="ARBA" id="ARBA00023014"/>
    </source>
</evidence>
<dbReference type="CDD" id="cd01335">
    <property type="entry name" value="Radical_SAM"/>
    <property type="match status" value="1"/>
</dbReference>
<evidence type="ECO:0000313" key="8">
    <source>
        <dbReference type="Proteomes" id="UP001349994"/>
    </source>
</evidence>
<dbReference type="EMBL" id="JAYMFF010000023">
    <property type="protein sequence ID" value="MEC4176853.1"/>
    <property type="molecule type" value="Genomic_DNA"/>
</dbReference>
<name>A0ABU6IK59_9ACTN</name>
<dbReference type="SFLD" id="SFLDS00029">
    <property type="entry name" value="Radical_SAM"/>
    <property type="match status" value="1"/>
</dbReference>
<dbReference type="RefSeq" id="WP_338211395.1">
    <property type="nucleotide sequence ID" value="NZ_JAYMFF010000023.1"/>
</dbReference>
<dbReference type="SFLD" id="SFLDG01082">
    <property type="entry name" value="B12-binding_domain_containing"/>
    <property type="match status" value="1"/>
</dbReference>
<keyword evidence="5" id="KW-0411">Iron-sulfur</keyword>
<proteinExistence type="predicted"/>
<dbReference type="InterPro" id="IPR006638">
    <property type="entry name" value="Elp3/MiaA/NifB-like_rSAM"/>
</dbReference>
<dbReference type="SUPFAM" id="SSF102114">
    <property type="entry name" value="Radical SAM enzymes"/>
    <property type="match status" value="1"/>
</dbReference>
<accession>A0ABU6IK59</accession>
<protein>
    <submittedName>
        <fullName evidence="7">Radical SAM protein</fullName>
    </submittedName>
</protein>
<keyword evidence="2" id="KW-0949">S-adenosyl-L-methionine</keyword>
<dbReference type="PANTHER" id="PTHR43409:SF4">
    <property type="entry name" value="RADICAL SAM SUPERFAMILY PROTEIN"/>
    <property type="match status" value="1"/>
</dbReference>
<dbReference type="InterPro" id="IPR007197">
    <property type="entry name" value="rSAM"/>
</dbReference>
<dbReference type="SFLD" id="SFLDG01095">
    <property type="entry name" value="Uncharacterised_Radical_SAM_Su"/>
    <property type="match status" value="1"/>
</dbReference>
<keyword evidence="4" id="KW-0408">Iron</keyword>
<dbReference type="InterPro" id="IPR058240">
    <property type="entry name" value="rSAM_sf"/>
</dbReference>
<dbReference type="Proteomes" id="UP001349994">
    <property type="component" value="Unassembled WGS sequence"/>
</dbReference>
<comment type="caution">
    <text evidence="7">The sequence shown here is derived from an EMBL/GenBank/DDBJ whole genome shotgun (WGS) entry which is preliminary data.</text>
</comment>
<evidence type="ECO:0000313" key="7">
    <source>
        <dbReference type="EMBL" id="MEC4176853.1"/>
    </source>
</evidence>
<dbReference type="SMART" id="SM00729">
    <property type="entry name" value="Elp3"/>
    <property type="match status" value="1"/>
</dbReference>
<evidence type="ECO:0000259" key="6">
    <source>
        <dbReference type="SMART" id="SM00729"/>
    </source>
</evidence>
<dbReference type="Pfam" id="PF04055">
    <property type="entry name" value="Radical_SAM"/>
    <property type="match status" value="1"/>
</dbReference>
<keyword evidence="3" id="KW-0479">Metal-binding</keyword>
<feature type="domain" description="Elp3/MiaA/NifB-like radical SAM core" evidence="6">
    <location>
        <begin position="15"/>
        <end position="251"/>
    </location>
</feature>
<comment type="cofactor">
    <cofactor evidence="1">
        <name>[4Fe-4S] cluster</name>
        <dbReference type="ChEBI" id="CHEBI:49883"/>
    </cofactor>
</comment>
<evidence type="ECO:0000256" key="4">
    <source>
        <dbReference type="ARBA" id="ARBA00023004"/>
    </source>
</evidence>
<evidence type="ECO:0000256" key="2">
    <source>
        <dbReference type="ARBA" id="ARBA00022691"/>
    </source>
</evidence>
<organism evidence="7 8">
    <name type="scientific">Adlercreutzia wanghongyangiae</name>
    <dbReference type="NCBI Taxonomy" id="3111451"/>
    <lineage>
        <taxon>Bacteria</taxon>
        <taxon>Bacillati</taxon>
        <taxon>Actinomycetota</taxon>
        <taxon>Coriobacteriia</taxon>
        <taxon>Eggerthellales</taxon>
        <taxon>Eggerthellaceae</taxon>
        <taxon>Adlercreutzia</taxon>
    </lineage>
</organism>